<dbReference type="eggNOG" id="COG0457">
    <property type="taxonomic scope" value="Bacteria"/>
</dbReference>
<dbReference type="PATRIC" id="fig|1246995.3.peg.3529"/>
<name>U5W1B8_9ACTN</name>
<dbReference type="SUPFAM" id="SSF48452">
    <property type="entry name" value="TPR-like"/>
    <property type="match status" value="1"/>
</dbReference>
<dbReference type="KEGG" id="afs:AFR_17410"/>
<sequence length="832" mass="88210">MARAAGDIEALVVGLRAQAWARHVALDNDGARRLIEQAVRLAESHGLPGRLGDLLVTRSVALHELGRYDAAARDLRRAEPLVAPEERPDLHLQLAILDHNRGRVRAAEQAYQEVLADPACPPVVWVKAANNLANALTQLGRPHEALDHLAHAAELCRELSPRLLAVIANSRAWSTFHAGQLAASVRRFEEAGRLHAAAGLPLGEHQLEYAEVLNDLRLLDEAMAAARSAEVEFDRHGARLMAPEARLRCARLALELGDCATALTDAAAAADDFRRQRRPAWAARAAVTEAQARAACDGHSPEVLRRLGGAAATLQRLGLRTEAVYGHLAAGRTALALGQRPAARRALTLAGDLARDQSLLVRLRGNLARALLAEAEGTGDVVSECSRGLRDLARHRAALPSLELRVLAAGHGAELGELGLRRLLPTASAGRILGWLERTRTAALLRVQPPATGVDQDVIALRGVEQELRTARLERGEEPPALLTRQSALETRIRRRSWAGEDVGGEAAALASAADLRAALDGQWLAEFAVVDGQILAVVVEPRRTRMVELGPIAPVLQEADAAAFGLRRLLHGTRFSAAARTAAQSAFDALSRQLIVPLGVPADVPLVVVPSGELLRVLWSPLHPAPVSVTPSGGLWARARRTRTDSPVRVAVIAGPDLPGAIEEAHAVAAGHKEVVTLLPPDSTVDAAVELIKGADLAHLACHGLFRSDSPLFSALELSDGPLTLYEMLARGVAPHRVVLASCDSGTQQPYGGNEMLGFVSALMSNGTAGLVAAEVPIPDGACAGPMTVLHERIGQGDTLATAVWHARSALADGTPEDYVAWSGLTAYGPA</sequence>
<dbReference type="Pfam" id="PF12770">
    <property type="entry name" value="CHAT"/>
    <property type="match status" value="1"/>
</dbReference>
<evidence type="ECO:0000313" key="2">
    <source>
        <dbReference type="EMBL" id="AGZ41760.1"/>
    </source>
</evidence>
<evidence type="ECO:0000313" key="3">
    <source>
        <dbReference type="Proteomes" id="UP000017746"/>
    </source>
</evidence>
<dbReference type="HOGENOM" id="CLU_009955_0_0_11"/>
<organism evidence="2 3">
    <name type="scientific">Actinoplanes friuliensis DSM 7358</name>
    <dbReference type="NCBI Taxonomy" id="1246995"/>
    <lineage>
        <taxon>Bacteria</taxon>
        <taxon>Bacillati</taxon>
        <taxon>Actinomycetota</taxon>
        <taxon>Actinomycetes</taxon>
        <taxon>Micromonosporales</taxon>
        <taxon>Micromonosporaceae</taxon>
        <taxon>Actinoplanes</taxon>
    </lineage>
</organism>
<dbReference type="Proteomes" id="UP000017746">
    <property type="component" value="Chromosome"/>
</dbReference>
<reference evidence="2 3" key="1">
    <citation type="journal article" date="2014" name="J. Biotechnol.">
        <title>Complete genome sequence of the actinobacterium Actinoplanes friuliensis HAG 010964, producer of the lipopeptide antibiotic friulimycin.</title>
        <authorList>
            <person name="Ruckert C."/>
            <person name="Szczepanowski R."/>
            <person name="Albersmeier A."/>
            <person name="Goesmann A."/>
            <person name="Fischer N."/>
            <person name="Steinkamper A."/>
            <person name="Puhler A."/>
            <person name="Biener R."/>
            <person name="Schwartz D."/>
            <person name="Kalinowski J."/>
        </authorList>
    </citation>
    <scope>NUCLEOTIDE SEQUENCE [LARGE SCALE GENOMIC DNA]</scope>
    <source>
        <strain evidence="2 3">DSM 7358</strain>
    </source>
</reference>
<proteinExistence type="predicted"/>
<dbReference type="InterPro" id="IPR024983">
    <property type="entry name" value="CHAT_dom"/>
</dbReference>
<dbReference type="InterPro" id="IPR011990">
    <property type="entry name" value="TPR-like_helical_dom_sf"/>
</dbReference>
<keyword evidence="3" id="KW-1185">Reference proteome</keyword>
<protein>
    <recommendedName>
        <fullName evidence="1">CHAT domain-containing protein</fullName>
    </recommendedName>
</protein>
<feature type="domain" description="CHAT" evidence="1">
    <location>
        <begin position="583"/>
        <end position="830"/>
    </location>
</feature>
<gene>
    <name evidence="2" type="ORF">AFR_17410</name>
</gene>
<dbReference type="Gene3D" id="1.25.40.10">
    <property type="entry name" value="Tetratricopeptide repeat domain"/>
    <property type="match status" value="2"/>
</dbReference>
<dbReference type="eggNOG" id="COG4995">
    <property type="taxonomic scope" value="Bacteria"/>
</dbReference>
<dbReference type="AlphaFoldDB" id="U5W1B8"/>
<dbReference type="STRING" id="1246995.AFR_17410"/>
<accession>U5W1B8</accession>
<dbReference type="EMBL" id="CP006272">
    <property type="protein sequence ID" value="AGZ41760.1"/>
    <property type="molecule type" value="Genomic_DNA"/>
</dbReference>
<evidence type="ECO:0000259" key="1">
    <source>
        <dbReference type="Pfam" id="PF12770"/>
    </source>
</evidence>